<dbReference type="RefSeq" id="WP_159449858.1">
    <property type="nucleotide sequence ID" value="NZ_JAWXXX010000002.1"/>
</dbReference>
<accession>A0AB35T6V7</accession>
<dbReference type="PANTHER" id="PTHR39550:SF1">
    <property type="entry name" value="SLL0658 PROTEIN"/>
    <property type="match status" value="1"/>
</dbReference>
<name>A0AB35T6V7_RUBRA</name>
<comment type="caution">
    <text evidence="1">The sequence shown here is derived from an EMBL/GenBank/DDBJ whole genome shotgun (WGS) entry which is preliminary data.</text>
</comment>
<organism evidence="1 2">
    <name type="scientific">Rubrobacter radiotolerans</name>
    <name type="common">Arthrobacter radiotolerans</name>
    <dbReference type="NCBI Taxonomy" id="42256"/>
    <lineage>
        <taxon>Bacteria</taxon>
        <taxon>Bacillati</taxon>
        <taxon>Actinomycetota</taxon>
        <taxon>Rubrobacteria</taxon>
        <taxon>Rubrobacterales</taxon>
        <taxon>Rubrobacteraceae</taxon>
        <taxon>Rubrobacter</taxon>
    </lineage>
</organism>
<protein>
    <submittedName>
        <fullName evidence="1">DUF3368 domain-containing protein</fullName>
    </submittedName>
</protein>
<gene>
    <name evidence="1" type="ORF">SIL72_14740</name>
</gene>
<dbReference type="InterPro" id="IPR021799">
    <property type="entry name" value="PIN-like_prokaryotic"/>
</dbReference>
<reference evidence="1" key="1">
    <citation type="submission" date="2023-11" db="EMBL/GenBank/DDBJ databases">
        <title>MicrobeMod: A computational toolkit for identifying prokaryotic methylation and restriction-modification with nanopore sequencing.</title>
        <authorList>
            <person name="Crits-Christoph A."/>
            <person name="Kang S.C."/>
            <person name="Lee H."/>
            <person name="Ostrov N."/>
        </authorList>
    </citation>
    <scope>NUCLEOTIDE SEQUENCE</scope>
    <source>
        <strain evidence="1">ATCC 51242</strain>
    </source>
</reference>
<dbReference type="AlphaFoldDB" id="A0AB35T6V7"/>
<dbReference type="Proteomes" id="UP001281130">
    <property type="component" value="Unassembled WGS sequence"/>
</dbReference>
<evidence type="ECO:0000313" key="1">
    <source>
        <dbReference type="EMBL" id="MDX5895282.1"/>
    </source>
</evidence>
<dbReference type="PANTHER" id="PTHR39550">
    <property type="entry name" value="SLL0658 PROTEIN"/>
    <property type="match status" value="1"/>
</dbReference>
<dbReference type="EMBL" id="JAWXXX010000002">
    <property type="protein sequence ID" value="MDX5895282.1"/>
    <property type="molecule type" value="Genomic_DNA"/>
</dbReference>
<dbReference type="Pfam" id="PF11848">
    <property type="entry name" value="DUF3368"/>
    <property type="match status" value="1"/>
</dbReference>
<proteinExistence type="predicted"/>
<sequence>MQRRELPEEPAVFNTSPLIFLDSLGYVPLLRRLYRVVLPVAVSEELSARPGLAGSGVVSSEWVERRAPSAEVVRRVRREPPAVGGGETEVIALGLELSCPVVLDDRKARLRARRAGLEITGTLGVLLRLHRLGLASRGIEEDLELLEEADMRISPELRRAVLGLEAEERDENR</sequence>
<evidence type="ECO:0000313" key="2">
    <source>
        <dbReference type="Proteomes" id="UP001281130"/>
    </source>
</evidence>